<evidence type="ECO:0000256" key="1">
    <source>
        <dbReference type="SAM" id="Phobius"/>
    </source>
</evidence>
<keyword evidence="3" id="KW-1185">Reference proteome</keyword>
<dbReference type="AlphaFoldDB" id="A0A1M6IFP4"/>
<evidence type="ECO:0000313" key="3">
    <source>
        <dbReference type="Proteomes" id="UP000184231"/>
    </source>
</evidence>
<organism evidence="2 3">
    <name type="scientific">Arenibacter nanhaiticus</name>
    <dbReference type="NCBI Taxonomy" id="558155"/>
    <lineage>
        <taxon>Bacteria</taxon>
        <taxon>Pseudomonadati</taxon>
        <taxon>Bacteroidota</taxon>
        <taxon>Flavobacteriia</taxon>
        <taxon>Flavobacteriales</taxon>
        <taxon>Flavobacteriaceae</taxon>
        <taxon>Arenibacter</taxon>
    </lineage>
</organism>
<proteinExistence type="predicted"/>
<feature type="transmembrane region" description="Helical" evidence="1">
    <location>
        <begin position="105"/>
        <end position="122"/>
    </location>
</feature>
<sequence>MDYQQSFNVNMTGMDGYDVLFVKLVLVIIIFSLLLAILNFLRDKFINKTTDTNREDISGLLIVLNKLFFIGGFGFVIANIIKVILSQSKRNSGFPSVRYGGEWDYLIFGIILVFLGIGFKVSRKVLKKESDISSETKN</sequence>
<dbReference type="EMBL" id="FQYX01000017">
    <property type="protein sequence ID" value="SHJ33294.1"/>
    <property type="molecule type" value="Genomic_DNA"/>
</dbReference>
<keyword evidence="1" id="KW-1133">Transmembrane helix</keyword>
<gene>
    <name evidence="2" type="ORF">SAMN04487911_11782</name>
</gene>
<keyword evidence="1" id="KW-0472">Membrane</keyword>
<dbReference type="RefSeq" id="WP_072764867.1">
    <property type="nucleotide sequence ID" value="NZ_FQYX01000017.1"/>
</dbReference>
<accession>A0A1M6IFP4</accession>
<dbReference type="STRING" id="558155.SAMN04487911_11782"/>
<dbReference type="Proteomes" id="UP000184231">
    <property type="component" value="Unassembled WGS sequence"/>
</dbReference>
<dbReference type="OrthoDB" id="1121693at2"/>
<feature type="transmembrane region" description="Helical" evidence="1">
    <location>
        <begin position="20"/>
        <end position="41"/>
    </location>
</feature>
<keyword evidence="1" id="KW-0812">Transmembrane</keyword>
<feature type="transmembrane region" description="Helical" evidence="1">
    <location>
        <begin position="62"/>
        <end position="85"/>
    </location>
</feature>
<evidence type="ECO:0000313" key="2">
    <source>
        <dbReference type="EMBL" id="SHJ33294.1"/>
    </source>
</evidence>
<evidence type="ECO:0008006" key="4">
    <source>
        <dbReference type="Google" id="ProtNLM"/>
    </source>
</evidence>
<name>A0A1M6IFP4_9FLAO</name>
<protein>
    <recommendedName>
        <fullName evidence="4">DUF2975 domain-containing protein</fullName>
    </recommendedName>
</protein>
<reference evidence="2 3" key="1">
    <citation type="submission" date="2016-11" db="EMBL/GenBank/DDBJ databases">
        <authorList>
            <person name="Jaros S."/>
            <person name="Januszkiewicz K."/>
            <person name="Wedrychowicz H."/>
        </authorList>
    </citation>
    <scope>NUCLEOTIDE SEQUENCE [LARGE SCALE GENOMIC DNA]</scope>
    <source>
        <strain evidence="2 3">CGMCC 1.8863</strain>
    </source>
</reference>